<evidence type="ECO:0000256" key="1">
    <source>
        <dbReference type="SAM" id="MobiDB-lite"/>
    </source>
</evidence>
<keyword evidence="2" id="KW-1185">Reference proteome</keyword>
<feature type="compositionally biased region" description="Polar residues" evidence="1">
    <location>
        <begin position="12"/>
        <end position="23"/>
    </location>
</feature>
<dbReference type="WBParaSite" id="Csp11.Scaffold630.g21875.t1">
    <property type="protein sequence ID" value="Csp11.Scaffold630.g21875.t1"/>
    <property type="gene ID" value="Csp11.Scaffold630.g21875"/>
</dbReference>
<accession>A0A1I7V305</accession>
<feature type="region of interest" description="Disordered" evidence="1">
    <location>
        <begin position="1"/>
        <end position="52"/>
    </location>
</feature>
<sequence length="221" mass="24977">MVHGTPIKKTKTSNTDSPKSANTKRAETPKSIATKPQKPETPKSATTADSKELECIEKLNNLELSSTPFVEGEKRWQQKVSNEDRKKNIHKIVDTFYAPPNEAYDDERLKIPTTADLERLFTLSGPPNEIPDEDLMADGAIEVDLIPADRFWYYNANLEPPTSAPTLFAEKSRKQIRRGLNNRKIVLARYAKRAPIEEKTMQCFITPCPPLTQPAIEQRSV</sequence>
<name>A0A1I7V305_9PELO</name>
<evidence type="ECO:0000313" key="2">
    <source>
        <dbReference type="Proteomes" id="UP000095282"/>
    </source>
</evidence>
<reference evidence="3" key="1">
    <citation type="submission" date="2016-11" db="UniProtKB">
        <authorList>
            <consortium name="WormBaseParasite"/>
        </authorList>
    </citation>
    <scope>IDENTIFICATION</scope>
</reference>
<feature type="compositionally biased region" description="Basic residues" evidence="1">
    <location>
        <begin position="1"/>
        <end position="11"/>
    </location>
</feature>
<evidence type="ECO:0000313" key="3">
    <source>
        <dbReference type="WBParaSite" id="Csp11.Scaffold630.g21875.t1"/>
    </source>
</evidence>
<dbReference type="eggNOG" id="ENOG502TIVW">
    <property type="taxonomic scope" value="Eukaryota"/>
</dbReference>
<dbReference type="Proteomes" id="UP000095282">
    <property type="component" value="Unplaced"/>
</dbReference>
<organism evidence="2 3">
    <name type="scientific">Caenorhabditis tropicalis</name>
    <dbReference type="NCBI Taxonomy" id="1561998"/>
    <lineage>
        <taxon>Eukaryota</taxon>
        <taxon>Metazoa</taxon>
        <taxon>Ecdysozoa</taxon>
        <taxon>Nematoda</taxon>
        <taxon>Chromadorea</taxon>
        <taxon>Rhabditida</taxon>
        <taxon>Rhabditina</taxon>
        <taxon>Rhabditomorpha</taxon>
        <taxon>Rhabditoidea</taxon>
        <taxon>Rhabditidae</taxon>
        <taxon>Peloderinae</taxon>
        <taxon>Caenorhabditis</taxon>
    </lineage>
</organism>
<dbReference type="AlphaFoldDB" id="A0A1I7V305"/>
<proteinExistence type="predicted"/>
<protein>
    <submittedName>
        <fullName evidence="3">Uncharacterized protein</fullName>
    </submittedName>
</protein>